<sequence length="176" mass="17883">MSLNDRELGVGKGVDVHSGVANPTTSSTHADPLASNFVRFSFSWPVTVIMLISTQVSDPTTDQVGAGASANFTGHEQAARTFKQTAGVVEGRPGIIESTNIDPLNENSNKGDGWTNATRTPGSDQRSSAGGVLSGAANAAYGAAGVASGAAKYAYGHATGDEATKQAGSEAVWGKQ</sequence>
<gene>
    <name evidence="1" type="ORF">FA95DRAFT_1557889</name>
</gene>
<protein>
    <submittedName>
        <fullName evidence="1">Uncharacterized protein</fullName>
    </submittedName>
</protein>
<dbReference type="Proteomes" id="UP000814033">
    <property type="component" value="Unassembled WGS sequence"/>
</dbReference>
<proteinExistence type="predicted"/>
<evidence type="ECO:0000313" key="1">
    <source>
        <dbReference type="EMBL" id="KAI0048532.1"/>
    </source>
</evidence>
<reference evidence="1" key="1">
    <citation type="submission" date="2021-02" db="EMBL/GenBank/DDBJ databases">
        <authorList>
            <consortium name="DOE Joint Genome Institute"/>
            <person name="Ahrendt S."/>
            <person name="Looney B.P."/>
            <person name="Miyauchi S."/>
            <person name="Morin E."/>
            <person name="Drula E."/>
            <person name="Courty P.E."/>
            <person name="Chicoki N."/>
            <person name="Fauchery L."/>
            <person name="Kohler A."/>
            <person name="Kuo A."/>
            <person name="Labutti K."/>
            <person name="Pangilinan J."/>
            <person name="Lipzen A."/>
            <person name="Riley R."/>
            <person name="Andreopoulos W."/>
            <person name="He G."/>
            <person name="Johnson J."/>
            <person name="Barry K.W."/>
            <person name="Grigoriev I.V."/>
            <person name="Nagy L."/>
            <person name="Hibbett D."/>
            <person name="Henrissat B."/>
            <person name="Matheny P.B."/>
            <person name="Labbe J."/>
            <person name="Martin F."/>
        </authorList>
    </citation>
    <scope>NUCLEOTIDE SEQUENCE</scope>
    <source>
        <strain evidence="1">FP105234-sp</strain>
    </source>
</reference>
<keyword evidence="2" id="KW-1185">Reference proteome</keyword>
<reference evidence="1" key="2">
    <citation type="journal article" date="2022" name="New Phytol.">
        <title>Evolutionary transition to the ectomycorrhizal habit in the genomes of a hyperdiverse lineage of mushroom-forming fungi.</title>
        <authorList>
            <person name="Looney B."/>
            <person name="Miyauchi S."/>
            <person name="Morin E."/>
            <person name="Drula E."/>
            <person name="Courty P.E."/>
            <person name="Kohler A."/>
            <person name="Kuo A."/>
            <person name="LaButti K."/>
            <person name="Pangilinan J."/>
            <person name="Lipzen A."/>
            <person name="Riley R."/>
            <person name="Andreopoulos W."/>
            <person name="He G."/>
            <person name="Johnson J."/>
            <person name="Nolan M."/>
            <person name="Tritt A."/>
            <person name="Barry K.W."/>
            <person name="Grigoriev I.V."/>
            <person name="Nagy L.G."/>
            <person name="Hibbett D."/>
            <person name="Henrissat B."/>
            <person name="Matheny P.B."/>
            <person name="Labbe J."/>
            <person name="Martin F.M."/>
        </authorList>
    </citation>
    <scope>NUCLEOTIDE SEQUENCE</scope>
    <source>
        <strain evidence="1">FP105234-sp</strain>
    </source>
</reference>
<comment type="caution">
    <text evidence="1">The sequence shown here is derived from an EMBL/GenBank/DDBJ whole genome shotgun (WGS) entry which is preliminary data.</text>
</comment>
<evidence type="ECO:0000313" key="2">
    <source>
        <dbReference type="Proteomes" id="UP000814033"/>
    </source>
</evidence>
<name>A0ACB8RXJ5_9AGAM</name>
<accession>A0ACB8RXJ5</accession>
<dbReference type="EMBL" id="MU275885">
    <property type="protein sequence ID" value="KAI0048532.1"/>
    <property type="molecule type" value="Genomic_DNA"/>
</dbReference>
<organism evidence="1 2">
    <name type="scientific">Auriscalpium vulgare</name>
    <dbReference type="NCBI Taxonomy" id="40419"/>
    <lineage>
        <taxon>Eukaryota</taxon>
        <taxon>Fungi</taxon>
        <taxon>Dikarya</taxon>
        <taxon>Basidiomycota</taxon>
        <taxon>Agaricomycotina</taxon>
        <taxon>Agaricomycetes</taxon>
        <taxon>Russulales</taxon>
        <taxon>Auriscalpiaceae</taxon>
        <taxon>Auriscalpium</taxon>
    </lineage>
</organism>